<dbReference type="EMBL" id="GU568002">
    <property type="protein sequence ID" value="ADI22988.1"/>
    <property type="molecule type" value="Genomic_DNA"/>
</dbReference>
<dbReference type="AlphaFoldDB" id="E7C6B4"/>
<protein>
    <submittedName>
        <fullName evidence="2">Uncharacterized protein</fullName>
    </submittedName>
</protein>
<sequence length="67" mass="7231">MICPECKSEKIFHPLAHVRAGKDFGKFEGVYIFTPCPRCNGSGEDASQPDTLDGDQASAIEDQSVVS</sequence>
<feature type="region of interest" description="Disordered" evidence="1">
    <location>
        <begin position="42"/>
        <end position="67"/>
    </location>
</feature>
<evidence type="ECO:0000313" key="2">
    <source>
        <dbReference type="EMBL" id="ADI22988.1"/>
    </source>
</evidence>
<accession>E7C6B4</accession>
<evidence type="ECO:0000256" key="1">
    <source>
        <dbReference type="SAM" id="MobiDB-lite"/>
    </source>
</evidence>
<proteinExistence type="predicted"/>
<reference evidence="2" key="1">
    <citation type="submission" date="2010-01" db="EMBL/GenBank/DDBJ databases">
        <title>Genome fragments of uncultured bacteria from the North Pacific subtropical Gyre.</title>
        <authorList>
            <person name="Pham V.D."/>
            <person name="Delong E.F."/>
        </authorList>
    </citation>
    <scope>NUCLEOTIDE SEQUENCE</scope>
</reference>
<name>E7C6B4_9BACT</name>
<organism evidence="2">
    <name type="scientific">uncultured nuHF2 cluster bacterium HF0500_39O04</name>
    <dbReference type="NCBI Taxonomy" id="723590"/>
    <lineage>
        <taxon>Bacteria</taxon>
        <taxon>environmental samples</taxon>
    </lineage>
</organism>